<proteinExistence type="predicted"/>
<reference evidence="3" key="1">
    <citation type="journal article" date="2019" name="Int. J. Syst. Evol. Microbiol.">
        <title>The Global Catalogue of Microorganisms (GCM) 10K type strain sequencing project: providing services to taxonomists for standard genome sequencing and annotation.</title>
        <authorList>
            <consortium name="The Broad Institute Genomics Platform"/>
            <consortium name="The Broad Institute Genome Sequencing Center for Infectious Disease"/>
            <person name="Wu L."/>
            <person name="Ma J."/>
        </authorList>
    </citation>
    <scope>NUCLEOTIDE SEQUENCE [LARGE SCALE GENOMIC DNA]</scope>
    <source>
        <strain evidence="3">CGMCC 1.12849</strain>
    </source>
</reference>
<comment type="caution">
    <text evidence="2">The sequence shown here is derived from an EMBL/GenBank/DDBJ whole genome shotgun (WGS) entry which is preliminary data.</text>
</comment>
<feature type="domain" description="FAD-dependent urate hydroxylase HpyO/Asp monooxygenase CreE-like FAD/NAD(P)-binding" evidence="1">
    <location>
        <begin position="15"/>
        <end position="196"/>
    </location>
</feature>
<evidence type="ECO:0000313" key="3">
    <source>
        <dbReference type="Proteomes" id="UP001595884"/>
    </source>
</evidence>
<evidence type="ECO:0000259" key="1">
    <source>
        <dbReference type="Pfam" id="PF13454"/>
    </source>
</evidence>
<dbReference type="InterPro" id="IPR038732">
    <property type="entry name" value="HpyO/CreE_NAD-binding"/>
</dbReference>
<evidence type="ECO:0000313" key="2">
    <source>
        <dbReference type="EMBL" id="MFC4716660.1"/>
    </source>
</evidence>
<dbReference type="Pfam" id="PF13454">
    <property type="entry name" value="NAD_binding_9"/>
    <property type="match status" value="1"/>
</dbReference>
<dbReference type="PANTHER" id="PTHR40254">
    <property type="entry name" value="BLR0577 PROTEIN"/>
    <property type="match status" value="1"/>
</dbReference>
<accession>A0ABV9MPF2</accession>
<dbReference type="Proteomes" id="UP001595884">
    <property type="component" value="Unassembled WGS sequence"/>
</dbReference>
<organism evidence="2 3">
    <name type="scientific">Glutamicibacter bergerei</name>
    <dbReference type="NCBI Taxonomy" id="256702"/>
    <lineage>
        <taxon>Bacteria</taxon>
        <taxon>Bacillati</taxon>
        <taxon>Actinomycetota</taxon>
        <taxon>Actinomycetes</taxon>
        <taxon>Micrococcales</taxon>
        <taxon>Micrococcaceae</taxon>
        <taxon>Glutamicibacter</taxon>
    </lineage>
</organism>
<dbReference type="InterPro" id="IPR052189">
    <property type="entry name" value="L-asp_N-monooxygenase_NS-form"/>
</dbReference>
<protein>
    <submittedName>
        <fullName evidence="2">FAD/NAD(P)-binding protein</fullName>
    </submittedName>
</protein>
<keyword evidence="3" id="KW-1185">Reference proteome</keyword>
<dbReference type="EMBL" id="JBHSHE010000049">
    <property type="protein sequence ID" value="MFC4716660.1"/>
    <property type="molecule type" value="Genomic_DNA"/>
</dbReference>
<dbReference type="PANTHER" id="PTHR40254:SF1">
    <property type="entry name" value="BLR0577 PROTEIN"/>
    <property type="match status" value="1"/>
</dbReference>
<sequence>MSILSEETQPQYNIAIIGAGPRGTSVIERLAKLAIKVPELATMVRVTVFDPYRPGSGHVWSPKQSPHFLMNTPASFPTVAPERVVTEPGLSFQQFVDNHGDGHPLDEREATTLRNTRRGTYPPRAIYGCYLEHVYDSCVQVLDAHPNIVVNYVPAEVIAVRPQGIGYQLEYEVSGPANHGTEQVTVDTVVLALGHQSSELNPWQKQLQRAAEQAEAIYLPPAVPADVDYSNFHAGEPALLRGMGLNFFDAMAELTLGRGGIFKEVSDQPGQRFEYIASGQEPQLIAASRRGTPYWGKPVVDEFIPAEISLRFFHAEDLIIKVVEARRSNPESALSFARHIWPQLHRDILWAYYSQCASIEAANPIEDPTAFLVGVEDILEAEHHEGNQVWLSELRTYIEQFPHLSWLDIPSLARPFDQIGFGSHEEYQHTVREYLAGNARHSTGGLSDPLSRAIMTMNAGRMVIKDLVTKGILDEQSRIEEVQAHFEPLVEGLSSGPPLERIEQLLALSRASLVHFIGPEPEFGFNDLSGKFTASSPWVDTDVYEAKVLCEAMMPANRVLQNNTALITQLLAEKVARAHTWRNAEGERMTGSGFDVVGEPYRLINGEGLAHRGVFVLGLQLSSAQWGTAIAAQAGDTTDPAAQTLRDAEQIVIEIARMAGVNLEELLAGSAK</sequence>
<dbReference type="SUPFAM" id="SSF51905">
    <property type="entry name" value="FAD/NAD(P)-binding domain"/>
    <property type="match status" value="1"/>
</dbReference>
<dbReference type="InterPro" id="IPR036188">
    <property type="entry name" value="FAD/NAD-bd_sf"/>
</dbReference>
<name>A0ABV9MPF2_9MICC</name>
<gene>
    <name evidence="2" type="ORF">ACFO7V_10995</name>
</gene>